<feature type="non-terminal residue" evidence="8">
    <location>
        <position position="488"/>
    </location>
</feature>
<evidence type="ECO:0000313" key="8">
    <source>
        <dbReference type="EMBL" id="GMR33970.1"/>
    </source>
</evidence>
<feature type="transmembrane region" description="Helical" evidence="6">
    <location>
        <begin position="293"/>
        <end position="313"/>
    </location>
</feature>
<feature type="transmembrane region" description="Helical" evidence="6">
    <location>
        <begin position="356"/>
        <end position="377"/>
    </location>
</feature>
<evidence type="ECO:0008006" key="10">
    <source>
        <dbReference type="Google" id="ProtNLM"/>
    </source>
</evidence>
<evidence type="ECO:0000256" key="3">
    <source>
        <dbReference type="ARBA" id="ARBA00022692"/>
    </source>
</evidence>
<reference evidence="9" key="1">
    <citation type="submission" date="2022-10" db="EMBL/GenBank/DDBJ databases">
        <title>Genome assembly of Pristionchus species.</title>
        <authorList>
            <person name="Yoshida K."/>
            <person name="Sommer R.J."/>
        </authorList>
    </citation>
    <scope>NUCLEOTIDE SEQUENCE [LARGE SCALE GENOMIC DNA]</scope>
    <source>
        <strain evidence="9">RS5460</strain>
    </source>
</reference>
<dbReference type="Proteomes" id="UP001328107">
    <property type="component" value="Unassembled WGS sequence"/>
</dbReference>
<evidence type="ECO:0000256" key="1">
    <source>
        <dbReference type="ARBA" id="ARBA00004141"/>
    </source>
</evidence>
<evidence type="ECO:0000256" key="5">
    <source>
        <dbReference type="ARBA" id="ARBA00023136"/>
    </source>
</evidence>
<comment type="caution">
    <text evidence="8">The sequence shown here is derived from an EMBL/GenBank/DDBJ whole genome shotgun (WGS) entry which is preliminary data.</text>
</comment>
<evidence type="ECO:0000256" key="7">
    <source>
        <dbReference type="SAM" id="SignalP"/>
    </source>
</evidence>
<evidence type="ECO:0000256" key="2">
    <source>
        <dbReference type="ARBA" id="ARBA00009172"/>
    </source>
</evidence>
<feature type="transmembrane region" description="Helical" evidence="6">
    <location>
        <begin position="105"/>
        <end position="122"/>
    </location>
</feature>
<keyword evidence="5 6" id="KW-0472">Membrane</keyword>
<feature type="transmembrane region" description="Helical" evidence="6">
    <location>
        <begin position="325"/>
        <end position="344"/>
    </location>
</feature>
<dbReference type="Gene3D" id="1.20.1250.20">
    <property type="entry name" value="MFS general substrate transporter like domains"/>
    <property type="match status" value="1"/>
</dbReference>
<evidence type="ECO:0000256" key="6">
    <source>
        <dbReference type="SAM" id="Phobius"/>
    </source>
</evidence>
<dbReference type="PANTHER" id="PTHR23294">
    <property type="entry name" value="ET TRANSLATION PRODUCT-RELATED"/>
    <property type="match status" value="1"/>
</dbReference>
<dbReference type="Pfam" id="PF05978">
    <property type="entry name" value="UNC-93"/>
    <property type="match status" value="1"/>
</dbReference>
<evidence type="ECO:0000313" key="9">
    <source>
        <dbReference type="Proteomes" id="UP001328107"/>
    </source>
</evidence>
<keyword evidence="3 6" id="KW-0812">Transmembrane</keyword>
<dbReference type="AlphaFoldDB" id="A0AAN4ZA04"/>
<feature type="transmembrane region" description="Helical" evidence="6">
    <location>
        <begin position="424"/>
        <end position="442"/>
    </location>
</feature>
<feature type="transmembrane region" description="Helical" evidence="6">
    <location>
        <begin position="53"/>
        <end position="74"/>
    </location>
</feature>
<feature type="transmembrane region" description="Helical" evidence="6">
    <location>
        <begin position="198"/>
        <end position="217"/>
    </location>
</feature>
<proteinExistence type="inferred from homology"/>
<dbReference type="GO" id="GO:0016020">
    <property type="term" value="C:membrane"/>
    <property type="evidence" value="ECO:0007669"/>
    <property type="project" value="UniProtKB-SubCell"/>
</dbReference>
<dbReference type="EMBL" id="BTRK01000001">
    <property type="protein sequence ID" value="GMR33970.1"/>
    <property type="molecule type" value="Genomic_DNA"/>
</dbReference>
<accession>A0AAN4ZA04</accession>
<dbReference type="InterPro" id="IPR010291">
    <property type="entry name" value="Ion_channel_UNC-93"/>
</dbReference>
<comment type="subcellular location">
    <subcellularLocation>
        <location evidence="1">Membrane</location>
        <topology evidence="1">Multi-pass membrane protein</topology>
    </subcellularLocation>
</comment>
<protein>
    <recommendedName>
        <fullName evidence="10">Membrane transporter</fullName>
    </recommendedName>
</protein>
<feature type="transmembrane region" description="Helical" evidence="6">
    <location>
        <begin position="142"/>
        <end position="162"/>
    </location>
</feature>
<dbReference type="SUPFAM" id="SSF103473">
    <property type="entry name" value="MFS general substrate transporter"/>
    <property type="match status" value="1"/>
</dbReference>
<gene>
    <name evidence="8" type="ORF">PMAYCL1PPCAC_04165</name>
</gene>
<feature type="chain" id="PRO_5042881495" description="Membrane transporter" evidence="7">
    <location>
        <begin position="20"/>
        <end position="488"/>
    </location>
</feature>
<keyword evidence="4 6" id="KW-1133">Transmembrane helix</keyword>
<dbReference type="InterPro" id="IPR036259">
    <property type="entry name" value="MFS_trans_sf"/>
</dbReference>
<feature type="transmembrane region" description="Helical" evidence="6">
    <location>
        <begin position="254"/>
        <end position="273"/>
    </location>
</feature>
<feature type="transmembrane region" description="Helical" evidence="6">
    <location>
        <begin position="398"/>
        <end position="418"/>
    </location>
</feature>
<keyword evidence="9" id="KW-1185">Reference proteome</keyword>
<feature type="signal peptide" evidence="7">
    <location>
        <begin position="1"/>
        <end position="19"/>
    </location>
</feature>
<dbReference type="InterPro" id="IPR051617">
    <property type="entry name" value="UNC-93-like_regulator"/>
</dbReference>
<name>A0AAN4ZA04_9BILA</name>
<keyword evidence="7" id="KW-0732">Signal</keyword>
<dbReference type="PANTHER" id="PTHR23294:SF18">
    <property type="entry name" value="UNC93-LIKE PROTEIN MFSD11"/>
    <property type="match status" value="1"/>
</dbReference>
<feature type="transmembrane region" description="Helical" evidence="6">
    <location>
        <begin position="81"/>
        <end position="99"/>
    </location>
</feature>
<organism evidence="8 9">
    <name type="scientific">Pristionchus mayeri</name>
    <dbReference type="NCBI Taxonomy" id="1317129"/>
    <lineage>
        <taxon>Eukaryota</taxon>
        <taxon>Metazoa</taxon>
        <taxon>Ecdysozoa</taxon>
        <taxon>Nematoda</taxon>
        <taxon>Chromadorea</taxon>
        <taxon>Rhabditida</taxon>
        <taxon>Rhabditina</taxon>
        <taxon>Diplogasteromorpha</taxon>
        <taxon>Diplogasteroidea</taxon>
        <taxon>Neodiplogasteridae</taxon>
        <taxon>Pristionchus</taxon>
    </lineage>
</organism>
<sequence length="488" mass="53742">MRDSLYGLLCALMLGLGQMCMFTGYDTQSFIVEPVLHSVHDRQPGIIDAHAGYYGQAVCMISYTLSNLAAPWVLGLLGSKLTLVLGSSFFTLYLLSFMVVHFIPYYLTAAFMGIGFALYYTGNGGYLTEHSSRNTIERNSALTWAVGTTCMIVGGVVMLFTIQPPAEVPAISGNSSDLMNSTTVDRGFREYEDSEIRLMYGAFAVVSFMSNLIFAFIPTRAVANSLAEVNKRKERIGFGEQMVKIGTALADCRMVQMAPVFCFVGTTTCFWIYVYPTTLTFTKSLSNYVYLPAYYSIVLGFGDMLMGFIIMAISKRIPNFAQMPSLILGVILHLTGLVLALLATPAWSTNTPTDEAALWLEPSFNMALLIALLFGLADNCINTSRTVLCALCMPDQRAQVFSISKFYQSLTASVLMFIAPWMSVPMYFVLIVVNGIAALVLYRRVASKTRKVERKITVATKLAAEAGIEPVPFRSVLGTQEKDQQIID</sequence>
<comment type="similarity">
    <text evidence="2">Belongs to the unc-93 family.</text>
</comment>
<evidence type="ECO:0000256" key="4">
    <source>
        <dbReference type="ARBA" id="ARBA00022989"/>
    </source>
</evidence>